<dbReference type="InterPro" id="IPR017850">
    <property type="entry name" value="Alkaline_phosphatase_core_sf"/>
</dbReference>
<accession>A0A085VQD8</accession>
<evidence type="ECO:0000256" key="4">
    <source>
        <dbReference type="ARBA" id="ARBA00022989"/>
    </source>
</evidence>
<reference evidence="8 9" key="1">
    <citation type="submission" date="2014-07" db="EMBL/GenBank/DDBJ databases">
        <title>Draft Genome Sequences of Environmental Pseudomonas syringae strains.</title>
        <authorList>
            <person name="Baltrus D.A."/>
            <person name="Berge O."/>
            <person name="Morris C."/>
        </authorList>
    </citation>
    <scope>NUCLEOTIDE SEQUENCE [LARGE SCALE GENOMIC DNA]</scope>
    <source>
        <strain evidence="8 9">GAW0119</strain>
    </source>
</reference>
<dbReference type="InterPro" id="IPR050448">
    <property type="entry name" value="OpgB/LTA_synthase_biosynth"/>
</dbReference>
<evidence type="ECO:0000256" key="6">
    <source>
        <dbReference type="SAM" id="Phobius"/>
    </source>
</evidence>
<dbReference type="PANTHER" id="PTHR47371:SF3">
    <property type="entry name" value="PHOSPHOGLYCEROL TRANSFERASE I"/>
    <property type="match status" value="1"/>
</dbReference>
<dbReference type="RefSeq" id="WP_032625616.1">
    <property type="nucleotide sequence ID" value="NZ_JPQU01000016.1"/>
</dbReference>
<feature type="transmembrane region" description="Helical" evidence="6">
    <location>
        <begin position="139"/>
        <end position="157"/>
    </location>
</feature>
<keyword evidence="9" id="KW-1185">Reference proteome</keyword>
<evidence type="ECO:0000313" key="9">
    <source>
        <dbReference type="Proteomes" id="UP000028631"/>
    </source>
</evidence>
<dbReference type="PATRIC" id="fig|317.175.peg.477"/>
<dbReference type="GO" id="GO:0005886">
    <property type="term" value="C:plasma membrane"/>
    <property type="evidence" value="ECO:0007669"/>
    <property type="project" value="UniProtKB-SubCell"/>
</dbReference>
<dbReference type="Pfam" id="PF00884">
    <property type="entry name" value="Sulfatase"/>
    <property type="match status" value="1"/>
</dbReference>
<evidence type="ECO:0000259" key="7">
    <source>
        <dbReference type="Pfam" id="PF00884"/>
    </source>
</evidence>
<dbReference type="SUPFAM" id="SSF53649">
    <property type="entry name" value="Alkaline phosphatase-like"/>
    <property type="match status" value="1"/>
</dbReference>
<dbReference type="EMBL" id="JPQU01000016">
    <property type="protein sequence ID" value="KFE57651.1"/>
    <property type="molecule type" value="Genomic_DNA"/>
</dbReference>
<evidence type="ECO:0000256" key="3">
    <source>
        <dbReference type="ARBA" id="ARBA00022692"/>
    </source>
</evidence>
<keyword evidence="5 6" id="KW-0472">Membrane</keyword>
<dbReference type="InterPro" id="IPR000917">
    <property type="entry name" value="Sulfatase_N"/>
</dbReference>
<dbReference type="Proteomes" id="UP000028631">
    <property type="component" value="Unassembled WGS sequence"/>
</dbReference>
<protein>
    <submittedName>
        <fullName evidence="8">Sulfatase</fullName>
    </submittedName>
</protein>
<feature type="transmembrane region" description="Helical" evidence="6">
    <location>
        <begin position="6"/>
        <end position="24"/>
    </location>
</feature>
<feature type="transmembrane region" description="Helical" evidence="6">
    <location>
        <begin position="36"/>
        <end position="54"/>
    </location>
</feature>
<evidence type="ECO:0000256" key="1">
    <source>
        <dbReference type="ARBA" id="ARBA00004651"/>
    </source>
</evidence>
<sequence length="497" mass="55298">MSDLLFASATLGGLCLTVGIEAILKPRPRLLRPLSCWLLHSGVWCLLLTCVLALTGRVWFSVFSLLAGWLLIVLVSNAKFHTLREPFVFADFEYFSDAVRFPRLYLPFFGMAKTAAMAAGFCAYLVFGLYFERPATDAWLKSTLLLGAGAALVALGMRPLWKPSFAPELDLRNWGLVFCLWTYFLAGRSKVDITTLGSPFLSTATQPPDHRLPDMISIQSESFFDVRRLYSGVKPQVLQNFDLMRSESLAQGELQVAAWGANTVRSEFAYLTGLSSDSLGVHRFNPYRVLARQGLPSIATHLKQQGYRTICIHPFAGGFYGRDRVLPALGFDEFIDGRAFDTSQKAGPFIADSAVAEKILALLDAPGRTEPLFIHAITMENHGPLHLEQVDAAQLPDWFDGALSKHLSDLGPYVRHIANADHMLGMLRQNLKASLRPANLCFFGDHVPILPSVYRALGEPDGSTDYFIWSNRVRHHQQPKLLAVDHLAKTFIELTQP</sequence>
<organism evidence="8 9">
    <name type="scientific">Pseudomonas syringae</name>
    <dbReference type="NCBI Taxonomy" id="317"/>
    <lineage>
        <taxon>Bacteria</taxon>
        <taxon>Pseudomonadati</taxon>
        <taxon>Pseudomonadota</taxon>
        <taxon>Gammaproteobacteria</taxon>
        <taxon>Pseudomonadales</taxon>
        <taxon>Pseudomonadaceae</taxon>
        <taxon>Pseudomonas</taxon>
    </lineage>
</organism>
<feature type="domain" description="Sulfatase N-terminal" evidence="7">
    <location>
        <begin position="213"/>
        <end position="495"/>
    </location>
</feature>
<dbReference type="AlphaFoldDB" id="A0A085VQD8"/>
<feature type="transmembrane region" description="Helical" evidence="6">
    <location>
        <begin position="104"/>
        <end position="127"/>
    </location>
</feature>
<evidence type="ECO:0000313" key="8">
    <source>
        <dbReference type="EMBL" id="KFE57651.1"/>
    </source>
</evidence>
<keyword evidence="3 6" id="KW-0812">Transmembrane</keyword>
<dbReference type="PANTHER" id="PTHR47371">
    <property type="entry name" value="LIPOTEICHOIC ACID SYNTHASE"/>
    <property type="match status" value="1"/>
</dbReference>
<evidence type="ECO:0000256" key="5">
    <source>
        <dbReference type="ARBA" id="ARBA00023136"/>
    </source>
</evidence>
<name>A0A085VQD8_PSESX</name>
<dbReference type="OrthoDB" id="5363296at2"/>
<proteinExistence type="predicted"/>
<keyword evidence="2" id="KW-1003">Cell membrane</keyword>
<dbReference type="Gene3D" id="3.40.720.10">
    <property type="entry name" value="Alkaline Phosphatase, subunit A"/>
    <property type="match status" value="1"/>
</dbReference>
<evidence type="ECO:0000256" key="2">
    <source>
        <dbReference type="ARBA" id="ARBA00022475"/>
    </source>
</evidence>
<comment type="caution">
    <text evidence="8">The sequence shown here is derived from an EMBL/GenBank/DDBJ whole genome shotgun (WGS) entry which is preliminary data.</text>
</comment>
<gene>
    <name evidence="8" type="ORF">IV01_02275</name>
</gene>
<comment type="subcellular location">
    <subcellularLocation>
        <location evidence="1">Cell membrane</location>
        <topology evidence="1">Multi-pass membrane protein</topology>
    </subcellularLocation>
</comment>
<keyword evidence="4 6" id="KW-1133">Transmembrane helix</keyword>
<dbReference type="CDD" id="cd16015">
    <property type="entry name" value="LTA_synthase"/>
    <property type="match status" value="1"/>
</dbReference>